<evidence type="ECO:0000313" key="2">
    <source>
        <dbReference type="EMBL" id="RJF77500.1"/>
    </source>
</evidence>
<proteinExistence type="predicted"/>
<evidence type="ECO:0000256" key="1">
    <source>
        <dbReference type="SAM" id="Phobius"/>
    </source>
</evidence>
<dbReference type="RefSeq" id="WP_119833943.1">
    <property type="nucleotide sequence ID" value="NZ_QYUL01000005.1"/>
</dbReference>
<accession>A0A418VMU2</accession>
<feature type="transmembrane region" description="Helical" evidence="1">
    <location>
        <begin position="106"/>
        <end position="126"/>
    </location>
</feature>
<comment type="caution">
    <text evidence="2">The sequence shown here is derived from an EMBL/GenBank/DDBJ whole genome shotgun (WGS) entry which is preliminary data.</text>
</comment>
<feature type="transmembrane region" description="Helical" evidence="1">
    <location>
        <begin position="68"/>
        <end position="86"/>
    </location>
</feature>
<dbReference type="EMBL" id="QYUL01000005">
    <property type="protein sequence ID" value="RJF77500.1"/>
    <property type="molecule type" value="Genomic_DNA"/>
</dbReference>
<gene>
    <name evidence="2" type="ORF">D3877_27380</name>
</gene>
<keyword evidence="1" id="KW-0472">Membrane</keyword>
<organism evidence="2 3">
    <name type="scientific">Azospirillum cavernae</name>
    <dbReference type="NCBI Taxonomy" id="2320860"/>
    <lineage>
        <taxon>Bacteria</taxon>
        <taxon>Pseudomonadati</taxon>
        <taxon>Pseudomonadota</taxon>
        <taxon>Alphaproteobacteria</taxon>
        <taxon>Rhodospirillales</taxon>
        <taxon>Azospirillaceae</taxon>
        <taxon>Azospirillum</taxon>
    </lineage>
</organism>
<feature type="transmembrane region" description="Helical" evidence="1">
    <location>
        <begin position="173"/>
        <end position="195"/>
    </location>
</feature>
<dbReference type="Proteomes" id="UP000283458">
    <property type="component" value="Unassembled WGS sequence"/>
</dbReference>
<feature type="transmembrane region" description="Helical" evidence="1">
    <location>
        <begin position="207"/>
        <end position="230"/>
    </location>
</feature>
<sequence length="952" mass="105404">MNAVFSSIPAFLLLSIISLLAYRRARRSPKKVRSVLLYGFFANNIAAYMIYCWISHDLHYLMDAPNDPIRIFGIILFVIGLTLRMFDSINDVTRSLGVEFVGAQAFSLVFLFAVSILVPTLALWILKSVHRQLMKKAQPSVRNSLDLIQKSLKKILEILFGQKTRLLLRPNRVFLIQVMEGGLCGLWGLFAVMFLEIAIDSEHPIEMAMFEFIILTGPWVFLIEFVALFAPDRARSRREALLVTAAFPAPQLCGRTSADLAALHRACQTAKGPRLVWSRGPDPSGRRFSNRLRPVPRLSHAKHDRLVSEPMSRPLAIAILRHLKEQVALGRTILLIAPEAWIGSLEPLIGRFTRNSETPTHLAVRGLCTGQGMPRLLIAGFDTLGALAERWPTQPNGKAVPVDLLVAVGLEQASGQLRTAMTMLCCAIGAGPSTVLAQAEHRRQSEAAVRDLLLLTDRLEEITLHAPTERRPDHLLLWEDDPEEGDIDAGNGMEGPRPDTALRLAAMAWAKGIPCALAPVPDAHDVDALERCLQTRSGGRHAERLRFPGTDLEERDAPVRITWDHGNLADALNRSPARRRDRPWMLHVLMSRYSLAAEMIAALRSGNALTAWEPLAPHPLGSVVEWTLALRRVMARPQGLTLEELDTAFSWRLPPGMLAGFDPPHALGPLAAIIEQVDGPSAGLRLWLGKDGRPRLSASPPTDRGRLAVATLEGALARTSPVDIGDHGLTFTVGTMLRFDGKNYRIGAVQATRLIVHHDEASHPAARCSFQFERHYRLVGPQVLRESSSLDGGPKALRSRQHLHSTISRTTIGYVERSIAGRRPERMVILAQPIEIQRRFVSIGWFRLKRPADCSREAMLRILRAAQDVLRLLFPALHARCAVVINKLSESATHDIDGSAYLVNDGGVIDECDAWLDLLVIEDSEQDLGVVRALIWNPCQFIGETALGSAQE</sequence>
<protein>
    <submittedName>
        <fullName evidence="2">Uncharacterized protein</fullName>
    </submittedName>
</protein>
<feature type="transmembrane region" description="Helical" evidence="1">
    <location>
        <begin position="35"/>
        <end position="56"/>
    </location>
</feature>
<evidence type="ECO:0000313" key="3">
    <source>
        <dbReference type="Proteomes" id="UP000283458"/>
    </source>
</evidence>
<keyword evidence="1" id="KW-0812">Transmembrane</keyword>
<reference evidence="2 3" key="1">
    <citation type="submission" date="2018-09" db="EMBL/GenBank/DDBJ databases">
        <authorList>
            <person name="Zhu H."/>
        </authorList>
    </citation>
    <scope>NUCLEOTIDE SEQUENCE [LARGE SCALE GENOMIC DNA]</scope>
    <source>
        <strain evidence="2 3">K2W22B-5</strain>
    </source>
</reference>
<name>A0A418VMU2_9PROT</name>
<dbReference type="AlphaFoldDB" id="A0A418VMU2"/>
<keyword evidence="1" id="KW-1133">Transmembrane helix</keyword>
<keyword evidence="3" id="KW-1185">Reference proteome</keyword>